<evidence type="ECO:0000256" key="2">
    <source>
        <dbReference type="SAM" id="SignalP"/>
    </source>
</evidence>
<accession>A0A4R2HX42</accession>
<keyword evidence="4" id="KW-1185">Reference proteome</keyword>
<protein>
    <recommendedName>
        <fullName evidence="5">PknH-like protein</fullName>
    </recommendedName>
</protein>
<dbReference type="Proteomes" id="UP000294508">
    <property type="component" value="Unassembled WGS sequence"/>
</dbReference>
<dbReference type="EMBL" id="SLWN01000001">
    <property type="protein sequence ID" value="TCO35887.1"/>
    <property type="molecule type" value="Genomic_DNA"/>
</dbReference>
<organism evidence="3 4">
    <name type="scientific">Kribbella steppae</name>
    <dbReference type="NCBI Taxonomy" id="2512223"/>
    <lineage>
        <taxon>Bacteria</taxon>
        <taxon>Bacillati</taxon>
        <taxon>Actinomycetota</taxon>
        <taxon>Actinomycetes</taxon>
        <taxon>Propionibacteriales</taxon>
        <taxon>Kribbellaceae</taxon>
        <taxon>Kribbella</taxon>
    </lineage>
</organism>
<evidence type="ECO:0008006" key="5">
    <source>
        <dbReference type="Google" id="ProtNLM"/>
    </source>
</evidence>
<feature type="signal peptide" evidence="2">
    <location>
        <begin position="1"/>
        <end position="30"/>
    </location>
</feature>
<proteinExistence type="predicted"/>
<dbReference type="AlphaFoldDB" id="A0A4R2HX42"/>
<feature type="region of interest" description="Disordered" evidence="1">
    <location>
        <begin position="32"/>
        <end position="61"/>
    </location>
</feature>
<evidence type="ECO:0000313" key="3">
    <source>
        <dbReference type="EMBL" id="TCO35887.1"/>
    </source>
</evidence>
<comment type="caution">
    <text evidence="3">The sequence shown here is derived from an EMBL/GenBank/DDBJ whole genome shotgun (WGS) entry which is preliminary data.</text>
</comment>
<dbReference type="RefSeq" id="WP_132207512.1">
    <property type="nucleotide sequence ID" value="NZ_SLWN01000001.1"/>
</dbReference>
<dbReference type="PROSITE" id="PS51257">
    <property type="entry name" value="PROKAR_LIPOPROTEIN"/>
    <property type="match status" value="1"/>
</dbReference>
<feature type="chain" id="PRO_5039531812" description="PknH-like protein" evidence="2">
    <location>
        <begin position="31"/>
        <end position="255"/>
    </location>
</feature>
<sequence length="255" mass="26571">MTLSMPRLRRGGSFPLVLVTALSLSLTACGGDDKDAAQSDPAASTPTPTVTPETPDVSGTPAVAVKRTSAELAKALLEIADLPDGYQLEKDEPAGDAEKPFSSTSSKCKTLVKFLNATEAPGAKATTHRSFSAGQEGTFLDFGIDAMGNKDEVAYLQHAYKKAVTSCPKVTMKIGEGTYSMKVEEISAPQFGMDPFAFRLTATSGSRRGLEFTAATTGVEDVVVSVTLLAGQEGELEGATEAAVSKAQQVLKKGA</sequence>
<gene>
    <name evidence="3" type="ORF">EV652_101773</name>
</gene>
<keyword evidence="2" id="KW-0732">Signal</keyword>
<evidence type="ECO:0000313" key="4">
    <source>
        <dbReference type="Proteomes" id="UP000294508"/>
    </source>
</evidence>
<name>A0A4R2HX42_9ACTN</name>
<feature type="compositionally biased region" description="Low complexity" evidence="1">
    <location>
        <begin position="39"/>
        <end position="57"/>
    </location>
</feature>
<dbReference type="OrthoDB" id="3828372at2"/>
<reference evidence="3 4" key="1">
    <citation type="journal article" date="2015" name="Stand. Genomic Sci.">
        <title>Genomic Encyclopedia of Bacterial and Archaeal Type Strains, Phase III: the genomes of soil and plant-associated and newly described type strains.</title>
        <authorList>
            <person name="Whitman W.B."/>
            <person name="Woyke T."/>
            <person name="Klenk H.P."/>
            <person name="Zhou Y."/>
            <person name="Lilburn T.G."/>
            <person name="Beck B.J."/>
            <person name="De Vos P."/>
            <person name="Vandamme P."/>
            <person name="Eisen J.A."/>
            <person name="Garrity G."/>
            <person name="Hugenholtz P."/>
            <person name="Kyrpides N.C."/>
        </authorList>
    </citation>
    <scope>NUCLEOTIDE SEQUENCE [LARGE SCALE GENOMIC DNA]</scope>
    <source>
        <strain evidence="3 4">VKM Ac-2572</strain>
    </source>
</reference>
<evidence type="ECO:0000256" key="1">
    <source>
        <dbReference type="SAM" id="MobiDB-lite"/>
    </source>
</evidence>